<evidence type="ECO:0000313" key="4">
    <source>
        <dbReference type="Proteomes" id="UP001303532"/>
    </source>
</evidence>
<proteinExistence type="predicted"/>
<sequence length="628" mass="64756">MKTSSVISDVAAGTLVSNIFTVTPLTTNSVAASNPGTLTGSLSEDGKVLTLTAATAAKFNGRYDFNMAADKVEDLNGNKLGNYAEVITAKDTVKPTLVGTTYTNNTTAKVNFSEVINRTTASVTAKYADGTPVALNLLGLDSLTGEGKDITVTLGAVDTNKDILITFVGIEDMNGNLSSPNPITVTVKKDDSDKVKPAIETITPTSSTSFSIKFSEKVVKKAGFAGTDITVNTASTTPSNVTVDAKDASLVHVTGITSSGIDQIDVAAGAFLDLSGNPVDATTKLVNFKADTTKPVVASTEVKTINKAEYLVVNFNEEVNLKTGNAVFTTKKANGETATVTVAHTAMALHAPVNGKSKAIQIPLATLASGATYTADLDAALVDDNFGNANAVVKNLTVAVPGAVKVTQEMKAAAGNVTVVPASATVPANRVLKVEFKNELDVASAELASNYTVQGATVEKAVINQNSGGNYNVYLTLAQDSVKLDGSYEVSVKNVKAKDGLALENTYTENVSLTENVAPTVTGAKFVSAAGGSATGIELTFSEVVEATNADLNIFEVFVGGSTVAVPTANADLSSNTTNKATLTVSLTAAQIAQGITVKLNPTPTTTGTKVTDANDNVLKFDSIKAIY</sequence>
<keyword evidence="1" id="KW-0732">Signal</keyword>
<dbReference type="Proteomes" id="UP001303532">
    <property type="component" value="Chromosome"/>
</dbReference>
<dbReference type="Gene3D" id="2.60.40.1220">
    <property type="match status" value="2"/>
</dbReference>
<evidence type="ECO:0000313" key="3">
    <source>
        <dbReference type="EMBL" id="WOV84732.1"/>
    </source>
</evidence>
<name>A0ABZ0KZH1_9BACL</name>
<dbReference type="InterPro" id="IPR014755">
    <property type="entry name" value="Cu-Rt/internalin_Ig-like"/>
</dbReference>
<protein>
    <submittedName>
        <fullName evidence="3">Ig-like domain-containing protein</fullName>
    </submittedName>
</protein>
<evidence type="ECO:0000259" key="2">
    <source>
        <dbReference type="Pfam" id="PF13205"/>
    </source>
</evidence>
<keyword evidence="4" id="KW-1185">Reference proteome</keyword>
<dbReference type="EMBL" id="CP116341">
    <property type="protein sequence ID" value="WOV84732.1"/>
    <property type="molecule type" value="Genomic_DNA"/>
</dbReference>
<organism evidence="3 4">
    <name type="scientific">Sporosarcina jeotgali</name>
    <dbReference type="NCBI Taxonomy" id="3020056"/>
    <lineage>
        <taxon>Bacteria</taxon>
        <taxon>Bacillati</taxon>
        <taxon>Bacillota</taxon>
        <taxon>Bacilli</taxon>
        <taxon>Bacillales</taxon>
        <taxon>Caryophanaceae</taxon>
        <taxon>Sporosarcina</taxon>
    </lineage>
</organism>
<reference evidence="3 4" key="1">
    <citation type="submission" date="2023-01" db="EMBL/GenBank/DDBJ databases">
        <title>Sporosarcina sp. nov., isolated from Korean tranditional fermented seafood 'Jeotgal'.</title>
        <authorList>
            <person name="Yang A.-I."/>
        </authorList>
    </citation>
    <scope>NUCLEOTIDE SEQUENCE [LARGE SCALE GENOMIC DNA]</scope>
    <source>
        <strain evidence="3 4">B2O-1</strain>
    </source>
</reference>
<gene>
    <name evidence="3" type="ORF">PGH26_02055</name>
</gene>
<evidence type="ECO:0000256" key="1">
    <source>
        <dbReference type="ARBA" id="ARBA00022729"/>
    </source>
</evidence>
<accession>A0ABZ0KZH1</accession>
<dbReference type="InterPro" id="IPR032812">
    <property type="entry name" value="SbsA_Ig"/>
</dbReference>
<dbReference type="Pfam" id="PF13205">
    <property type="entry name" value="Big_5"/>
    <property type="match status" value="1"/>
</dbReference>
<feature type="domain" description="SbsA Ig-like" evidence="2">
    <location>
        <begin position="291"/>
        <end position="389"/>
    </location>
</feature>